<evidence type="ECO:0000256" key="5">
    <source>
        <dbReference type="ARBA" id="ARBA00022842"/>
    </source>
</evidence>
<dbReference type="InterPro" id="IPR013482">
    <property type="entry name" value="Molybde_CF_guanTrfase"/>
</dbReference>
<evidence type="ECO:0000256" key="6">
    <source>
        <dbReference type="ARBA" id="ARBA00023134"/>
    </source>
</evidence>
<dbReference type="HAMAP" id="MF_00316">
    <property type="entry name" value="MobA"/>
    <property type="match status" value="1"/>
</dbReference>
<keyword evidence="9" id="KW-0548">Nucleotidyltransferase</keyword>
<dbReference type="AlphaFoldDB" id="A0A3B0RI89"/>
<dbReference type="SUPFAM" id="SSF53448">
    <property type="entry name" value="Nucleotide-diphospho-sugar transferases"/>
    <property type="match status" value="1"/>
</dbReference>
<reference evidence="9" key="1">
    <citation type="submission" date="2018-06" db="EMBL/GenBank/DDBJ databases">
        <authorList>
            <person name="Zhirakovskaya E."/>
        </authorList>
    </citation>
    <scope>NUCLEOTIDE SEQUENCE</scope>
</reference>
<evidence type="ECO:0000256" key="1">
    <source>
        <dbReference type="ARBA" id="ARBA00022490"/>
    </source>
</evidence>
<keyword evidence="2 9" id="KW-0808">Transferase</keyword>
<dbReference type="GO" id="GO:0005525">
    <property type="term" value="F:GTP binding"/>
    <property type="evidence" value="ECO:0007669"/>
    <property type="project" value="UniProtKB-KW"/>
</dbReference>
<sequence>MNSNITCVILAGGLARRMGNIDKAFVELDSKPMLTHVIDRIAPQNPSIIINANGDPARFANWQLPVIADTIDGFPGPLAGVLAAMEWAKEHRPEKQWPEKQWIVSIPVDTPFTPDDLVARFAAAIKENQADLACAKTNGRAHPVVGMWPVALADNLRQAMTHENIRKVDLWTARFKLVQVEFETEPVDPFFNINRPQDIEKAEQILQGKT</sequence>
<evidence type="ECO:0000313" key="9">
    <source>
        <dbReference type="EMBL" id="VAV92790.1"/>
    </source>
</evidence>
<evidence type="ECO:0000256" key="3">
    <source>
        <dbReference type="ARBA" id="ARBA00022723"/>
    </source>
</evidence>
<feature type="domain" description="MobA-like NTP transferase" evidence="8">
    <location>
        <begin position="7"/>
        <end position="168"/>
    </location>
</feature>
<dbReference type="GO" id="GO:0061603">
    <property type="term" value="F:molybdenum cofactor guanylyltransferase activity"/>
    <property type="evidence" value="ECO:0007669"/>
    <property type="project" value="UniProtKB-EC"/>
</dbReference>
<dbReference type="GO" id="GO:0046872">
    <property type="term" value="F:metal ion binding"/>
    <property type="evidence" value="ECO:0007669"/>
    <property type="project" value="UniProtKB-KW"/>
</dbReference>
<dbReference type="EC" id="2.7.7.77" evidence="9"/>
<dbReference type="InterPro" id="IPR025877">
    <property type="entry name" value="MobA-like_NTP_Trfase"/>
</dbReference>
<dbReference type="CDD" id="cd02503">
    <property type="entry name" value="MobA"/>
    <property type="match status" value="1"/>
</dbReference>
<keyword evidence="3" id="KW-0479">Metal-binding</keyword>
<evidence type="ECO:0000259" key="8">
    <source>
        <dbReference type="Pfam" id="PF12804"/>
    </source>
</evidence>
<evidence type="ECO:0000256" key="7">
    <source>
        <dbReference type="ARBA" id="ARBA00023150"/>
    </source>
</evidence>
<dbReference type="InterPro" id="IPR029044">
    <property type="entry name" value="Nucleotide-diphossugar_trans"/>
</dbReference>
<protein>
    <submittedName>
        <fullName evidence="9">Molybdenum cofactor guanylyltransferase</fullName>
        <ecNumber evidence="9">2.7.7.77</ecNumber>
    </submittedName>
</protein>
<dbReference type="PANTHER" id="PTHR19136:SF81">
    <property type="entry name" value="MOLYBDENUM COFACTOR GUANYLYLTRANSFERASE"/>
    <property type="match status" value="1"/>
</dbReference>
<keyword evidence="6" id="KW-0342">GTP-binding</keyword>
<organism evidence="9">
    <name type="scientific">hydrothermal vent metagenome</name>
    <dbReference type="NCBI Taxonomy" id="652676"/>
    <lineage>
        <taxon>unclassified sequences</taxon>
        <taxon>metagenomes</taxon>
        <taxon>ecological metagenomes</taxon>
    </lineage>
</organism>
<dbReference type="PANTHER" id="PTHR19136">
    <property type="entry name" value="MOLYBDENUM COFACTOR GUANYLYLTRANSFERASE"/>
    <property type="match status" value="1"/>
</dbReference>
<dbReference type="EMBL" id="UOEC01000103">
    <property type="protein sequence ID" value="VAV92790.1"/>
    <property type="molecule type" value="Genomic_DNA"/>
</dbReference>
<keyword evidence="7" id="KW-0501">Molybdenum cofactor biosynthesis</keyword>
<name>A0A3B0RI89_9ZZZZ</name>
<keyword evidence="5" id="KW-0460">Magnesium</keyword>
<proteinExistence type="inferred from homology"/>
<evidence type="ECO:0000256" key="4">
    <source>
        <dbReference type="ARBA" id="ARBA00022741"/>
    </source>
</evidence>
<dbReference type="GO" id="GO:1902758">
    <property type="term" value="P:bis(molybdopterin guanine dinucleotide)molybdenum biosynthetic process"/>
    <property type="evidence" value="ECO:0007669"/>
    <property type="project" value="TreeGrafter"/>
</dbReference>
<keyword evidence="1" id="KW-0963">Cytoplasm</keyword>
<dbReference type="Gene3D" id="3.90.550.10">
    <property type="entry name" value="Spore Coat Polysaccharide Biosynthesis Protein SpsA, Chain A"/>
    <property type="match status" value="1"/>
</dbReference>
<keyword evidence="4" id="KW-0547">Nucleotide-binding</keyword>
<accession>A0A3B0RI89</accession>
<evidence type="ECO:0000256" key="2">
    <source>
        <dbReference type="ARBA" id="ARBA00022679"/>
    </source>
</evidence>
<gene>
    <name evidence="9" type="ORF">MNBD_ALPHA08-2252</name>
</gene>
<dbReference type="NCBIfam" id="TIGR02665">
    <property type="entry name" value="molyb_mobA"/>
    <property type="match status" value="1"/>
</dbReference>
<dbReference type="Pfam" id="PF12804">
    <property type="entry name" value="NTP_transf_3"/>
    <property type="match status" value="1"/>
</dbReference>